<keyword evidence="3" id="KW-0813">Transport</keyword>
<dbReference type="SMART" id="SM00382">
    <property type="entry name" value="AAA"/>
    <property type="match status" value="1"/>
</dbReference>
<evidence type="ECO:0000256" key="5">
    <source>
        <dbReference type="ARBA" id="ARBA00022741"/>
    </source>
</evidence>
<comment type="caution">
    <text evidence="12">The sequence shown here is derived from an EMBL/GenBank/DDBJ whole genome shotgun (WGS) entry which is preliminary data.</text>
</comment>
<feature type="transmembrane region" description="Helical" evidence="9">
    <location>
        <begin position="20"/>
        <end position="41"/>
    </location>
</feature>
<dbReference type="PANTHER" id="PTHR43394:SF1">
    <property type="entry name" value="ATP-BINDING CASSETTE SUB-FAMILY B MEMBER 10, MITOCHONDRIAL"/>
    <property type="match status" value="1"/>
</dbReference>
<dbReference type="Gene3D" id="1.20.1560.10">
    <property type="entry name" value="ABC transporter type 1, transmembrane domain"/>
    <property type="match status" value="1"/>
</dbReference>
<dbReference type="InterPro" id="IPR017871">
    <property type="entry name" value="ABC_transporter-like_CS"/>
</dbReference>
<dbReference type="PROSITE" id="PS50929">
    <property type="entry name" value="ABC_TM1F"/>
    <property type="match status" value="1"/>
</dbReference>
<dbReference type="GO" id="GO:0015421">
    <property type="term" value="F:ABC-type oligopeptide transporter activity"/>
    <property type="evidence" value="ECO:0007669"/>
    <property type="project" value="TreeGrafter"/>
</dbReference>
<comment type="similarity">
    <text evidence="2">Belongs to the ABC transporter superfamily.</text>
</comment>
<dbReference type="InterPro" id="IPR036640">
    <property type="entry name" value="ABC1_TM_sf"/>
</dbReference>
<evidence type="ECO:0000313" key="12">
    <source>
        <dbReference type="EMBL" id="MBA5775733.1"/>
    </source>
</evidence>
<dbReference type="FunFam" id="3.40.50.300:FF:000287">
    <property type="entry name" value="Multidrug ABC transporter ATP-binding protein"/>
    <property type="match status" value="1"/>
</dbReference>
<dbReference type="PROSITE" id="PS00211">
    <property type="entry name" value="ABC_TRANSPORTER_1"/>
    <property type="match status" value="1"/>
</dbReference>
<keyword evidence="8 9" id="KW-0472">Membrane</keyword>
<dbReference type="InterPro" id="IPR003593">
    <property type="entry name" value="AAA+_ATPase"/>
</dbReference>
<feature type="transmembrane region" description="Helical" evidence="9">
    <location>
        <begin position="164"/>
        <end position="184"/>
    </location>
</feature>
<keyword evidence="5" id="KW-0547">Nucleotide-binding</keyword>
<evidence type="ECO:0000256" key="6">
    <source>
        <dbReference type="ARBA" id="ARBA00022840"/>
    </source>
</evidence>
<evidence type="ECO:0000256" key="7">
    <source>
        <dbReference type="ARBA" id="ARBA00022989"/>
    </source>
</evidence>
<keyword evidence="6 12" id="KW-0067">ATP-binding</keyword>
<dbReference type="Proteomes" id="UP000541109">
    <property type="component" value="Unassembled WGS sequence"/>
</dbReference>
<dbReference type="AlphaFoldDB" id="A0A839A880"/>
<dbReference type="PROSITE" id="PS50893">
    <property type="entry name" value="ABC_TRANSPORTER_2"/>
    <property type="match status" value="1"/>
</dbReference>
<evidence type="ECO:0000256" key="2">
    <source>
        <dbReference type="ARBA" id="ARBA00005417"/>
    </source>
</evidence>
<feature type="transmembrane region" description="Helical" evidence="9">
    <location>
        <begin position="136"/>
        <end position="158"/>
    </location>
</feature>
<proteinExistence type="inferred from homology"/>
<keyword evidence="13" id="KW-1185">Reference proteome</keyword>
<dbReference type="PANTHER" id="PTHR43394">
    <property type="entry name" value="ATP-DEPENDENT PERMEASE MDL1, MITOCHONDRIAL"/>
    <property type="match status" value="1"/>
</dbReference>
<evidence type="ECO:0000313" key="13">
    <source>
        <dbReference type="Proteomes" id="UP000541109"/>
    </source>
</evidence>
<dbReference type="Gene3D" id="3.40.50.300">
    <property type="entry name" value="P-loop containing nucleotide triphosphate hydrolases"/>
    <property type="match status" value="1"/>
</dbReference>
<dbReference type="Pfam" id="PF00005">
    <property type="entry name" value="ABC_tran"/>
    <property type="match status" value="1"/>
</dbReference>
<reference evidence="12 13" key="1">
    <citation type="submission" date="2020-07" db="EMBL/GenBank/DDBJ databases">
        <title>Stappia sp., F7233, whole genome shotgun sequencing project.</title>
        <authorList>
            <person name="Jiang S."/>
            <person name="Liu Z.W."/>
            <person name="Du Z.J."/>
        </authorList>
    </citation>
    <scope>NUCLEOTIDE SEQUENCE [LARGE SCALE GENOMIC DNA]</scope>
    <source>
        <strain evidence="12 13">F7233</strain>
    </source>
</reference>
<dbReference type="SUPFAM" id="SSF52540">
    <property type="entry name" value="P-loop containing nucleoside triphosphate hydrolases"/>
    <property type="match status" value="1"/>
</dbReference>
<keyword evidence="4 9" id="KW-0812">Transmembrane</keyword>
<protein>
    <submittedName>
        <fullName evidence="12">ABC transporter ATP-binding protein</fullName>
    </submittedName>
</protein>
<dbReference type="Pfam" id="PF00664">
    <property type="entry name" value="ABC_membrane"/>
    <property type="match status" value="1"/>
</dbReference>
<dbReference type="GO" id="GO:0005524">
    <property type="term" value="F:ATP binding"/>
    <property type="evidence" value="ECO:0007669"/>
    <property type="project" value="UniProtKB-KW"/>
</dbReference>
<gene>
    <name evidence="12" type="ORF">H2509_01185</name>
</gene>
<feature type="transmembrane region" description="Helical" evidence="9">
    <location>
        <begin position="249"/>
        <end position="269"/>
    </location>
</feature>
<dbReference type="GO" id="GO:0016887">
    <property type="term" value="F:ATP hydrolysis activity"/>
    <property type="evidence" value="ECO:0007669"/>
    <property type="project" value="InterPro"/>
</dbReference>
<evidence type="ECO:0000256" key="8">
    <source>
        <dbReference type="ARBA" id="ARBA00023136"/>
    </source>
</evidence>
<dbReference type="InterPro" id="IPR003439">
    <property type="entry name" value="ABC_transporter-like_ATP-bd"/>
</dbReference>
<evidence type="ECO:0000256" key="4">
    <source>
        <dbReference type="ARBA" id="ARBA00022692"/>
    </source>
</evidence>
<feature type="domain" description="ABC transporter" evidence="10">
    <location>
        <begin position="342"/>
        <end position="581"/>
    </location>
</feature>
<dbReference type="EMBL" id="JACFXV010000029">
    <property type="protein sequence ID" value="MBA5775733.1"/>
    <property type="molecule type" value="Genomic_DNA"/>
</dbReference>
<feature type="domain" description="ABC transmembrane type-1" evidence="11">
    <location>
        <begin position="21"/>
        <end position="308"/>
    </location>
</feature>
<dbReference type="InterPro" id="IPR039421">
    <property type="entry name" value="Type_1_exporter"/>
</dbReference>
<name>A0A839A880_9HYPH</name>
<keyword evidence="7 9" id="KW-1133">Transmembrane helix</keyword>
<accession>A0A839A880</accession>
<dbReference type="InterPro" id="IPR011527">
    <property type="entry name" value="ABC1_TM_dom"/>
</dbReference>
<dbReference type="InterPro" id="IPR027417">
    <property type="entry name" value="P-loop_NTPase"/>
</dbReference>
<evidence type="ECO:0000259" key="11">
    <source>
        <dbReference type="PROSITE" id="PS50929"/>
    </source>
</evidence>
<sequence length="593" mass="64125">MPSDAVGFLLYFVSQARGVFLAMLILGGLTALIEAALYVFVGDLVDLMQQGEREGFFLRHAGLLLLMAAAVLVFRSLVAVLTALVEEQAVVPGFFNLVRLQSHDRIMRQSLGYFQDEFAGRISQKVWQAGQAAGDFMVSLLQVIWYIVVFALSTLTLLGGLDGSFALLIALWLGFFALTARFFVPKIRARARAVSHAGSGITGRLVDTYSNIQTVKLFGDLGREEEGLKAGYLGFLGTLRTFTRTLTGVRAAMSVLSGLMIVSIAAMAIQSWQGGRISAGDVAVVMGLVLRLNILLNRLMGQMNGLFRALGTLQDSADMITRKVTLTDHREAVPLRVGAGRIEFRNASFHYGRDDGVLENLSLTIEPGERVGIVGRSGAGKSTLANLLLRFFDLESGGILVDGQDISRVTQTSLRAAVGMVTQDTSLLHRSIRENIVYGRPEADDAAIRAAAVRAHADGFIQALEDKRGRKGYDAFVGERGVKLSGGQRQRIAIARVLLKDAPILVLDEATSALDSEIEAAIQESLSELMEGKTVIAIAHRLSTIAAMDRLVVMDEGRIVEEGTHKELIARGGLYADLWKRQSGGFIAAGRAA</sequence>
<dbReference type="SUPFAM" id="SSF90123">
    <property type="entry name" value="ABC transporter transmembrane region"/>
    <property type="match status" value="1"/>
</dbReference>
<comment type="subcellular location">
    <subcellularLocation>
        <location evidence="1">Cell membrane</location>
        <topology evidence="1">Multi-pass membrane protein</topology>
    </subcellularLocation>
</comment>
<feature type="transmembrane region" description="Helical" evidence="9">
    <location>
        <begin position="61"/>
        <end position="85"/>
    </location>
</feature>
<evidence type="ECO:0000256" key="3">
    <source>
        <dbReference type="ARBA" id="ARBA00022448"/>
    </source>
</evidence>
<evidence type="ECO:0000259" key="10">
    <source>
        <dbReference type="PROSITE" id="PS50893"/>
    </source>
</evidence>
<dbReference type="GO" id="GO:0005886">
    <property type="term" value="C:plasma membrane"/>
    <property type="evidence" value="ECO:0007669"/>
    <property type="project" value="UniProtKB-SubCell"/>
</dbReference>
<evidence type="ECO:0000256" key="9">
    <source>
        <dbReference type="SAM" id="Phobius"/>
    </source>
</evidence>
<organism evidence="12 13">
    <name type="scientific">Stappia albiluteola</name>
    <dbReference type="NCBI Taxonomy" id="2758565"/>
    <lineage>
        <taxon>Bacteria</taxon>
        <taxon>Pseudomonadati</taxon>
        <taxon>Pseudomonadota</taxon>
        <taxon>Alphaproteobacteria</taxon>
        <taxon>Hyphomicrobiales</taxon>
        <taxon>Stappiaceae</taxon>
        <taxon>Stappia</taxon>
    </lineage>
</organism>
<evidence type="ECO:0000256" key="1">
    <source>
        <dbReference type="ARBA" id="ARBA00004651"/>
    </source>
</evidence>